<dbReference type="InterPro" id="IPR016181">
    <property type="entry name" value="Acyl_CoA_acyltransferase"/>
</dbReference>
<keyword evidence="7" id="KW-1185">Reference proteome</keyword>
<gene>
    <name evidence="6" type="ORF">AJ85_20455</name>
    <name evidence="5" type="ORF">BALCAV_0208855</name>
</gene>
<sequence>MLTREQLQEIKKLQNRCENYENIRLKLNWELLESRADSCKEDFFQYEDEQLVGYLAIYRFGNKAEICGMVDPAYRAQGIFTRLLEEAKLELKNDIKVFINTPALSDSAKAWIHSQQLPLAFSERQMKFNTDTKLSITSESITLVEATEEDFDLLASLDVSCFQFSKEEALKYNEKLLTDKDNKLYLIEVEGRKIGKMRVSQHEKERWIYGFAIFPEEQGKGYGKEALIKVVQEGIQQNLDIFLEVDGLNVNAKKLYEQCGFETYEVQDYFTIR</sequence>
<evidence type="ECO:0000313" key="5">
    <source>
        <dbReference type="EMBL" id="KGA97640.1"/>
    </source>
</evidence>
<dbReference type="PANTHER" id="PTHR43420">
    <property type="entry name" value="ACETYLTRANSFERASE"/>
    <property type="match status" value="1"/>
</dbReference>
<dbReference type="AlphaFoldDB" id="A0A094XFR4"/>
<dbReference type="RefSeq" id="WP_004427741.1">
    <property type="nucleotide sequence ID" value="NZ_ALPT02000024.1"/>
</dbReference>
<keyword evidence="2" id="KW-0012">Acyltransferase</keyword>
<dbReference type="Pfam" id="PF00583">
    <property type="entry name" value="Acetyltransf_1"/>
    <property type="match status" value="2"/>
</dbReference>
<accession>A0A094XFR4</accession>
<dbReference type="InterPro" id="IPR000182">
    <property type="entry name" value="GNAT_dom"/>
</dbReference>
<name>A0A094XFR4_ALKAL</name>
<protein>
    <recommendedName>
        <fullName evidence="4">N-acetyltransferase domain-containing protein</fullName>
    </recommendedName>
</protein>
<feature type="domain" description="N-acetyltransferase" evidence="4">
    <location>
        <begin position="1"/>
        <end position="124"/>
    </location>
</feature>
<dbReference type="Gene3D" id="3.40.630.30">
    <property type="match status" value="2"/>
</dbReference>
<organism evidence="5 7">
    <name type="scientific">Alkalihalobacillus alcalophilus ATCC 27647 = CGMCC 1.3604</name>
    <dbReference type="NCBI Taxonomy" id="1218173"/>
    <lineage>
        <taxon>Bacteria</taxon>
        <taxon>Bacillati</taxon>
        <taxon>Bacillota</taxon>
        <taxon>Bacilli</taxon>
        <taxon>Bacillales</taxon>
        <taxon>Bacillaceae</taxon>
        <taxon>Alkalihalobacillus</taxon>
    </lineage>
</organism>
<dbReference type="InterPro" id="IPR050680">
    <property type="entry name" value="YpeA/RimI_acetyltransf"/>
</dbReference>
<dbReference type="EMBL" id="ALPT02000024">
    <property type="protein sequence ID" value="KGA97640.1"/>
    <property type="molecule type" value="Genomic_DNA"/>
</dbReference>
<evidence type="ECO:0000313" key="6">
    <source>
        <dbReference type="EMBL" id="THG88941.1"/>
    </source>
</evidence>
<reference evidence="6 8" key="2">
    <citation type="submission" date="2014-01" db="EMBL/GenBank/DDBJ databases">
        <title>Draft genome sequencing of Bacillus alcalophilus CGMCC 1.3604.</title>
        <authorList>
            <person name="Yang J."/>
            <person name="Diao L."/>
            <person name="Yang S."/>
        </authorList>
    </citation>
    <scope>NUCLEOTIDE SEQUENCE [LARGE SCALE GENOMIC DNA]</scope>
    <source>
        <strain evidence="6 8">CGMCC 1.3604</strain>
    </source>
</reference>
<dbReference type="Proteomes" id="UP000297014">
    <property type="component" value="Unassembled WGS sequence"/>
</dbReference>
<keyword evidence="1" id="KW-0808">Transferase</keyword>
<keyword evidence="3" id="KW-0175">Coiled coil</keyword>
<evidence type="ECO:0000256" key="2">
    <source>
        <dbReference type="ARBA" id="ARBA00023315"/>
    </source>
</evidence>
<comment type="caution">
    <text evidence="5">The sequence shown here is derived from an EMBL/GenBank/DDBJ whole genome shotgun (WGS) entry which is preliminary data.</text>
</comment>
<dbReference type="PROSITE" id="PS51186">
    <property type="entry name" value="GNAT"/>
    <property type="match status" value="2"/>
</dbReference>
<dbReference type="SUPFAM" id="SSF55729">
    <property type="entry name" value="Acyl-CoA N-acyltransferases (Nat)"/>
    <property type="match status" value="2"/>
</dbReference>
<evidence type="ECO:0000313" key="8">
    <source>
        <dbReference type="Proteomes" id="UP000297014"/>
    </source>
</evidence>
<evidence type="ECO:0000313" key="7">
    <source>
        <dbReference type="Proteomes" id="UP000002754"/>
    </source>
</evidence>
<proteinExistence type="predicted"/>
<evidence type="ECO:0000256" key="1">
    <source>
        <dbReference type="ARBA" id="ARBA00022679"/>
    </source>
</evidence>
<feature type="coiled-coil region" evidence="3">
    <location>
        <begin position="3"/>
        <end position="30"/>
    </location>
</feature>
<evidence type="ECO:0000256" key="3">
    <source>
        <dbReference type="SAM" id="Coils"/>
    </source>
</evidence>
<evidence type="ECO:0000259" key="4">
    <source>
        <dbReference type="PROSITE" id="PS51186"/>
    </source>
</evidence>
<dbReference type="CDD" id="cd04301">
    <property type="entry name" value="NAT_SF"/>
    <property type="match status" value="2"/>
</dbReference>
<reference evidence="5 7" key="1">
    <citation type="journal article" date="2014" name="Genome Announc.">
        <title>Draft Genome Sequence of Bacillus alcalophilus AV1934, a Classic Alkaliphile Isolated from Human Feces in 1934.</title>
        <authorList>
            <person name="Attie O."/>
            <person name="Jayaprakash A."/>
            <person name="Shah H."/>
            <person name="Paulsen I.T."/>
            <person name="Morino M."/>
            <person name="Takahashi Y."/>
            <person name="Narumi I."/>
            <person name="Sachidanandam R."/>
            <person name="Satoh K."/>
            <person name="Ito M."/>
            <person name="Krulwich T.A."/>
        </authorList>
    </citation>
    <scope>NUCLEOTIDE SEQUENCE [LARGE SCALE GENOMIC DNA]</scope>
    <source>
        <strain evidence="5 7">AV1934</strain>
    </source>
</reference>
<dbReference type="eggNOG" id="COG0456">
    <property type="taxonomic scope" value="Bacteria"/>
</dbReference>
<feature type="domain" description="N-acetyltransferase" evidence="4">
    <location>
        <begin position="141"/>
        <end position="273"/>
    </location>
</feature>
<dbReference type="Proteomes" id="UP000002754">
    <property type="component" value="Unassembled WGS sequence"/>
</dbReference>
<dbReference type="GO" id="GO:0016747">
    <property type="term" value="F:acyltransferase activity, transferring groups other than amino-acyl groups"/>
    <property type="evidence" value="ECO:0007669"/>
    <property type="project" value="InterPro"/>
</dbReference>
<dbReference type="EMBL" id="JALP01000286">
    <property type="protein sequence ID" value="THG88941.1"/>
    <property type="molecule type" value="Genomic_DNA"/>
</dbReference>
<dbReference type="STRING" id="1218173.BALCAV_0208855"/>